<feature type="binding site" evidence="20">
    <location>
        <position position="661"/>
    </location>
    <ligand>
        <name>[4Fe-4S] cluster</name>
        <dbReference type="ChEBI" id="CHEBI:49883"/>
    </ligand>
</feature>
<feature type="compositionally biased region" description="Polar residues" evidence="21">
    <location>
        <begin position="1"/>
        <end position="10"/>
    </location>
</feature>
<dbReference type="GO" id="GO:0046872">
    <property type="term" value="F:metal ion binding"/>
    <property type="evidence" value="ECO:0007669"/>
    <property type="project" value="UniProtKB-KW"/>
</dbReference>
<evidence type="ECO:0000259" key="24">
    <source>
        <dbReference type="Pfam" id="PF04324"/>
    </source>
</evidence>
<comment type="cofactor">
    <cofactor evidence="20">
        <name>[4Fe-4S] cluster</name>
        <dbReference type="ChEBI" id="CHEBI:49883"/>
    </cofactor>
    <text evidence="20">Binds 1 [4Fe-4S] cluster per subunit.</text>
</comment>
<evidence type="ECO:0000259" key="26">
    <source>
        <dbReference type="Pfam" id="PF18267"/>
    </source>
</evidence>
<feature type="binding site" description="axial binding residue" evidence="20">
    <location>
        <position position="705"/>
    </location>
    <ligand>
        <name>siroheme</name>
        <dbReference type="ChEBI" id="CHEBI:60052"/>
    </ligand>
    <ligandPart>
        <name>Fe</name>
        <dbReference type="ChEBI" id="CHEBI:18248"/>
    </ligandPart>
</feature>
<evidence type="ECO:0000256" key="13">
    <source>
        <dbReference type="ARBA" id="ARBA00023002"/>
    </source>
</evidence>
<evidence type="ECO:0000256" key="21">
    <source>
        <dbReference type="SAM" id="MobiDB-lite"/>
    </source>
</evidence>
<comment type="similarity">
    <text evidence="4">Belongs to the nitrite and sulfite reductase 4Fe-4S domain family.</text>
</comment>
<feature type="domain" description="Nitrite/Sulfite reductase ferredoxin-like" evidence="23">
    <location>
        <begin position="580"/>
        <end position="641"/>
    </location>
</feature>
<feature type="domain" description="BFD-like [2Fe-2S]-binding" evidence="24">
    <location>
        <begin position="443"/>
        <end position="491"/>
    </location>
</feature>
<dbReference type="RefSeq" id="WP_130650334.1">
    <property type="nucleotide sequence ID" value="NZ_BMHA01000012.1"/>
</dbReference>
<dbReference type="InterPro" id="IPR006066">
    <property type="entry name" value="NO2/SO3_Rdtase_FeS/sirohaem_BS"/>
</dbReference>
<evidence type="ECO:0000256" key="18">
    <source>
        <dbReference type="ARBA" id="ARBA00049518"/>
    </source>
</evidence>
<evidence type="ECO:0000256" key="19">
    <source>
        <dbReference type="PIRNR" id="PIRNR037149"/>
    </source>
</evidence>
<dbReference type="SUPFAM" id="SSF51905">
    <property type="entry name" value="FAD/NAD(P)-binding domain"/>
    <property type="match status" value="1"/>
</dbReference>
<feature type="domain" description="Nitrite/sulphite reductase 4Fe-4S" evidence="22">
    <location>
        <begin position="652"/>
        <end position="788"/>
    </location>
</feature>
<dbReference type="PROSITE" id="PS00365">
    <property type="entry name" value="NIR_SIR"/>
    <property type="match status" value="1"/>
</dbReference>
<evidence type="ECO:0000259" key="22">
    <source>
        <dbReference type="Pfam" id="PF01077"/>
    </source>
</evidence>
<keyword evidence="9" id="KW-0001">2Fe-2S</keyword>
<dbReference type="PIRSF" id="PIRSF037149">
    <property type="entry name" value="NirB"/>
    <property type="match status" value="1"/>
</dbReference>
<dbReference type="Gene3D" id="3.50.50.60">
    <property type="entry name" value="FAD/NAD(P)-binding domain"/>
    <property type="match status" value="2"/>
</dbReference>
<feature type="binding site" evidence="20">
    <location>
        <position position="705"/>
    </location>
    <ligand>
        <name>[4Fe-4S] cluster</name>
        <dbReference type="ChEBI" id="CHEBI:49883"/>
    </ligand>
</feature>
<dbReference type="PRINTS" id="PR00397">
    <property type="entry name" value="SIROHAEM"/>
</dbReference>
<dbReference type="PRINTS" id="PR00411">
    <property type="entry name" value="PNDRDTASEI"/>
</dbReference>
<dbReference type="Gene3D" id="1.10.10.1100">
    <property type="entry name" value="BFD-like [2Fe-2S]-binding domain"/>
    <property type="match status" value="1"/>
</dbReference>
<evidence type="ECO:0000256" key="17">
    <source>
        <dbReference type="ARBA" id="ARBA00034078"/>
    </source>
</evidence>
<dbReference type="Pfam" id="PF01077">
    <property type="entry name" value="NIR_SIR"/>
    <property type="match status" value="1"/>
</dbReference>
<dbReference type="AlphaFoldDB" id="A0A8J3AA53"/>
<dbReference type="InterPro" id="IPR041575">
    <property type="entry name" value="Rubredoxin_C"/>
</dbReference>
<dbReference type="InterPro" id="IPR005117">
    <property type="entry name" value="NiRdtase/SiRdtase_haem-b_fer"/>
</dbReference>
<keyword evidence="6 20" id="KW-0004">4Fe-4S</keyword>
<evidence type="ECO:0000256" key="1">
    <source>
        <dbReference type="ARBA" id="ARBA00001974"/>
    </source>
</evidence>
<comment type="caution">
    <text evidence="27">The sequence shown here is derived from an EMBL/GenBank/DDBJ whole genome shotgun (WGS) entry which is preliminary data.</text>
</comment>
<evidence type="ECO:0000256" key="5">
    <source>
        <dbReference type="ARBA" id="ARBA00012353"/>
    </source>
</evidence>
<evidence type="ECO:0000256" key="8">
    <source>
        <dbReference type="ARBA" id="ARBA00022630"/>
    </source>
</evidence>
<dbReference type="Gene3D" id="3.30.390.30">
    <property type="match status" value="1"/>
</dbReference>
<accession>A0A8J3AA53</accession>
<feature type="binding site" evidence="20">
    <location>
        <position position="667"/>
    </location>
    <ligand>
        <name>[4Fe-4S] cluster</name>
        <dbReference type="ChEBI" id="CHEBI:49883"/>
    </ligand>
</feature>
<comment type="catalytic activity">
    <reaction evidence="18">
        <text>hydrogen sulfide + 6 oxidized [2Fe-2S]-[ferredoxin] + 3 H2O = sulfite + 6 reduced [2Fe-2S]-[ferredoxin] + 7 H(+)</text>
        <dbReference type="Rhea" id="RHEA:23132"/>
        <dbReference type="Rhea" id="RHEA-COMP:10000"/>
        <dbReference type="Rhea" id="RHEA-COMP:10001"/>
        <dbReference type="ChEBI" id="CHEBI:15377"/>
        <dbReference type="ChEBI" id="CHEBI:15378"/>
        <dbReference type="ChEBI" id="CHEBI:17359"/>
        <dbReference type="ChEBI" id="CHEBI:29919"/>
        <dbReference type="ChEBI" id="CHEBI:33737"/>
        <dbReference type="ChEBI" id="CHEBI:33738"/>
        <dbReference type="EC" id="1.8.7.1"/>
    </reaction>
</comment>
<dbReference type="GO" id="GO:0042128">
    <property type="term" value="P:nitrate assimilation"/>
    <property type="evidence" value="ECO:0007669"/>
    <property type="project" value="UniProtKB-UniRule"/>
</dbReference>
<feature type="domain" description="FAD/NAD(P)-binding" evidence="25">
    <location>
        <begin position="27"/>
        <end position="310"/>
    </location>
</feature>
<dbReference type="InterPro" id="IPR012744">
    <property type="entry name" value="Nitri_red_NirB"/>
</dbReference>
<feature type="region of interest" description="Disordered" evidence="21">
    <location>
        <begin position="1"/>
        <end position="24"/>
    </location>
</feature>
<dbReference type="GO" id="GO:0050661">
    <property type="term" value="F:NADP binding"/>
    <property type="evidence" value="ECO:0007669"/>
    <property type="project" value="UniProtKB-UniRule"/>
</dbReference>
<keyword evidence="8 19" id="KW-0285">Flavoprotein</keyword>
<dbReference type="FunFam" id="3.50.50.60:FF:000033">
    <property type="entry name" value="Nitrite reductase [NAD(P)H], large subunit"/>
    <property type="match status" value="1"/>
</dbReference>
<evidence type="ECO:0000256" key="14">
    <source>
        <dbReference type="ARBA" id="ARBA00023004"/>
    </source>
</evidence>
<sequence length="877" mass="93866">MKTSPATTPPETAGARATAAHRSSPRRVVVVGNGMVGHELVRRLVAADVGHRIVVFGDEPRPAYDRVRLSSYVATRDVTALALAEPEVYEHPDVQLRSASRVVAIDRDRQVVRTDQGADEAYDELVLATGSRPFVPPVGDGDGPGCHVYRTIEDLDDLVASVASGARRGVVIGGGLLGLEAAEALRTLGLHTTVVEFAPHLMPAQLDAPAAAALRRHVEALGIEVRTEHATKRVVRAADGRPRALEFADGTTLDTDVVVYSAGIRPRDELARDCGLPVGERGGVLVDRTCRTEDPHVWAVGEVAAVDGVTHGLVGPGYAQARVVAARLAGGDGEVPDADLSTKLKLLGVDVASFGDAKATTPAARCVVVDDPVAAVHQKLVVDDDGRLLGGILVGDADAYAVLHQFHLGGEPLPAAPITLLQPAAGDAAPALGPAALPDSCTVCTCSNVTKGEVRAATAGGRITTLAQLKAATNVGTGCGSCATLCQRLMEHELEAAGIEVDRSLCEHFPHTRQELFDIVRTRRVRTFAELLDGWGTGSGCATCKPAVASMLATLWNEHVLDAAHAPLQDTNDRYLANLQRDGTYSVVPRVPAGEITPRQLIVLGEVATEFDLYTKITGGQRVDLFGARLDQLPSIWQRLIDAGFESGHAYGKALRTVKSCVGTAWCRYGVQDSTALAVQLELRYRGLRSPHKLKSAVSGCSRECAEAQSKDFGVIATEKGWNLYVCGNGGMRPRHADLLAEDLDTPTLVRVLDRFLMFYVRTADKLERTSTWFERREGGMEELRAILLDDSLGICDELEAAMADHVASYTDEWAATLADPQKVARFRHFVNDDTPDPDLAYVRERGQRRPVFDHERELLPVLATSGTGRSDGQVGG</sequence>
<dbReference type="PANTHER" id="PTHR43809">
    <property type="entry name" value="NITRITE REDUCTASE (NADH) LARGE SUBUNIT"/>
    <property type="match status" value="1"/>
</dbReference>
<dbReference type="Pfam" id="PF18267">
    <property type="entry name" value="Rubredoxin_C"/>
    <property type="match status" value="1"/>
</dbReference>
<feature type="binding site" evidence="20">
    <location>
        <position position="701"/>
    </location>
    <ligand>
        <name>[4Fe-4S] cluster</name>
        <dbReference type="ChEBI" id="CHEBI:49883"/>
    </ligand>
</feature>
<dbReference type="InterPro" id="IPR016156">
    <property type="entry name" value="FAD/NAD-linked_Rdtase_dimer_sf"/>
</dbReference>
<dbReference type="OrthoDB" id="9768666at2"/>
<keyword evidence="7 20" id="KW-0349">Heme</keyword>
<keyword evidence="14 20" id="KW-0408">Iron</keyword>
<evidence type="ECO:0000256" key="2">
    <source>
        <dbReference type="ARBA" id="ARBA00003247"/>
    </source>
</evidence>
<evidence type="ECO:0000256" key="20">
    <source>
        <dbReference type="PIRSR" id="PIRSR037149-1"/>
    </source>
</evidence>
<evidence type="ECO:0000313" key="27">
    <source>
        <dbReference type="EMBL" id="GGI08458.1"/>
    </source>
</evidence>
<dbReference type="InterPro" id="IPR041854">
    <property type="entry name" value="BFD-like_2Fe2S-bd_dom_sf"/>
</dbReference>
<dbReference type="SUPFAM" id="SSF56014">
    <property type="entry name" value="Nitrite and sulphite reductase 4Fe-4S domain-like"/>
    <property type="match status" value="1"/>
</dbReference>
<dbReference type="GO" id="GO:0050311">
    <property type="term" value="F:sulfite reductase (ferredoxin) activity"/>
    <property type="evidence" value="ECO:0007669"/>
    <property type="project" value="UniProtKB-EC"/>
</dbReference>
<dbReference type="FunFam" id="3.30.413.10:FF:000007">
    <property type="entry name" value="Nitrite reductase [NAD(P)H] large subunit"/>
    <property type="match status" value="1"/>
</dbReference>
<keyword evidence="10 20" id="KW-0479">Metal-binding</keyword>
<evidence type="ECO:0000256" key="12">
    <source>
        <dbReference type="ARBA" id="ARBA00022827"/>
    </source>
</evidence>
<comment type="cofactor">
    <cofactor evidence="1 19">
        <name>FAD</name>
        <dbReference type="ChEBI" id="CHEBI:57692"/>
    </cofactor>
</comment>
<evidence type="ECO:0000256" key="9">
    <source>
        <dbReference type="ARBA" id="ARBA00022714"/>
    </source>
</evidence>
<dbReference type="UniPathway" id="UPA00653"/>
<dbReference type="Proteomes" id="UP000650511">
    <property type="component" value="Unassembled WGS sequence"/>
</dbReference>
<keyword evidence="12 19" id="KW-0274">FAD</keyword>
<dbReference type="InterPro" id="IPR052034">
    <property type="entry name" value="NasD-like"/>
</dbReference>
<evidence type="ECO:0000259" key="25">
    <source>
        <dbReference type="Pfam" id="PF07992"/>
    </source>
</evidence>
<dbReference type="PRINTS" id="PR00368">
    <property type="entry name" value="FADPNR"/>
</dbReference>
<keyword evidence="13" id="KW-0560">Oxidoreductase</keyword>
<protein>
    <recommendedName>
        <fullName evidence="5">assimilatory sulfite reductase (ferredoxin)</fullName>
        <ecNumber evidence="5">1.8.7.1</ecNumber>
    </recommendedName>
</protein>
<dbReference type="NCBIfam" id="TIGR02374">
    <property type="entry name" value="nitri_red_nirB"/>
    <property type="match status" value="1"/>
</dbReference>
<dbReference type="InterPro" id="IPR023753">
    <property type="entry name" value="FAD/NAD-binding_dom"/>
</dbReference>
<dbReference type="Gene3D" id="3.30.413.10">
    <property type="entry name" value="Sulfite Reductase Hemoprotein, domain 1"/>
    <property type="match status" value="1"/>
</dbReference>
<gene>
    <name evidence="27" type="primary">nasB</name>
    <name evidence="27" type="ORF">GCM10011354_29180</name>
</gene>
<proteinExistence type="inferred from homology"/>
<feature type="domain" description="NADH-rubredoxin oxidoreductase C-terminal" evidence="26">
    <location>
        <begin position="341"/>
        <end position="401"/>
    </location>
</feature>
<evidence type="ECO:0000256" key="6">
    <source>
        <dbReference type="ARBA" id="ARBA00022485"/>
    </source>
</evidence>
<dbReference type="Pfam" id="PF07992">
    <property type="entry name" value="Pyr_redox_2"/>
    <property type="match status" value="1"/>
</dbReference>
<reference evidence="27" key="2">
    <citation type="submission" date="2020-09" db="EMBL/GenBank/DDBJ databases">
        <authorList>
            <person name="Sun Q."/>
            <person name="Zhou Y."/>
        </authorList>
    </citation>
    <scope>NUCLEOTIDE SEQUENCE</scope>
    <source>
        <strain evidence="27">CGMCC 1.14988</strain>
    </source>
</reference>
<dbReference type="InterPro" id="IPR036188">
    <property type="entry name" value="FAD/NAD-bd_sf"/>
</dbReference>
<dbReference type="NCBIfam" id="NF011565">
    <property type="entry name" value="PRK14989.1"/>
    <property type="match status" value="1"/>
</dbReference>
<name>A0A8J3AA53_9ACTN</name>
<feature type="domain" description="BFD-like [2Fe-2S]-binding" evidence="24">
    <location>
        <begin position="508"/>
        <end position="553"/>
    </location>
</feature>
<keyword evidence="15 20" id="KW-0411">Iron-sulfur</keyword>
<dbReference type="EMBL" id="BMHA01000012">
    <property type="protein sequence ID" value="GGI08458.1"/>
    <property type="molecule type" value="Genomic_DNA"/>
</dbReference>
<dbReference type="Pfam" id="PF03460">
    <property type="entry name" value="NIR_SIR_ferr"/>
    <property type="match status" value="1"/>
</dbReference>
<keyword evidence="28" id="KW-1185">Reference proteome</keyword>
<evidence type="ECO:0000256" key="3">
    <source>
        <dbReference type="ARBA" id="ARBA00005096"/>
    </source>
</evidence>
<comment type="function">
    <text evidence="2">Catalyzes the reduction of sulfite to sulfide, a step in the biosynthesis of sulfur-containing amino acids and cofactors.</text>
</comment>
<evidence type="ECO:0000256" key="15">
    <source>
        <dbReference type="ARBA" id="ARBA00023014"/>
    </source>
</evidence>
<dbReference type="InterPro" id="IPR036136">
    <property type="entry name" value="Nit/Sulf_reduc_fer-like_dom_sf"/>
</dbReference>
<dbReference type="GO" id="GO:0098809">
    <property type="term" value="F:nitrite reductase activity"/>
    <property type="evidence" value="ECO:0007669"/>
    <property type="project" value="InterPro"/>
</dbReference>
<comment type="cofactor">
    <cofactor evidence="20">
        <name>siroheme</name>
        <dbReference type="ChEBI" id="CHEBI:60052"/>
    </cofactor>
    <text evidence="20">Binds 1 siroheme per subunit.</text>
</comment>
<dbReference type="InterPro" id="IPR045854">
    <property type="entry name" value="NO2/SO3_Rdtase_4Fe4S_sf"/>
</dbReference>
<dbReference type="GO" id="GO:0051537">
    <property type="term" value="F:2 iron, 2 sulfur cluster binding"/>
    <property type="evidence" value="ECO:0007669"/>
    <property type="project" value="UniProtKB-KW"/>
</dbReference>
<evidence type="ECO:0000256" key="10">
    <source>
        <dbReference type="ARBA" id="ARBA00022723"/>
    </source>
</evidence>
<evidence type="ECO:0000256" key="4">
    <source>
        <dbReference type="ARBA" id="ARBA00010429"/>
    </source>
</evidence>
<comment type="cofactor">
    <cofactor evidence="17">
        <name>[2Fe-2S] cluster</name>
        <dbReference type="ChEBI" id="CHEBI:190135"/>
    </cofactor>
</comment>
<dbReference type="PANTHER" id="PTHR43809:SF1">
    <property type="entry name" value="NITRITE REDUCTASE (NADH) LARGE SUBUNIT"/>
    <property type="match status" value="1"/>
</dbReference>
<organism evidence="27 28">
    <name type="scientific">Egicoccus halophilus</name>
    <dbReference type="NCBI Taxonomy" id="1670830"/>
    <lineage>
        <taxon>Bacteria</taxon>
        <taxon>Bacillati</taxon>
        <taxon>Actinomycetota</taxon>
        <taxon>Nitriliruptoria</taxon>
        <taxon>Egicoccales</taxon>
        <taxon>Egicoccaceae</taxon>
        <taxon>Egicoccus</taxon>
    </lineage>
</organism>
<evidence type="ECO:0000256" key="7">
    <source>
        <dbReference type="ARBA" id="ARBA00022617"/>
    </source>
</evidence>
<dbReference type="Pfam" id="PF04324">
    <property type="entry name" value="Fer2_BFD"/>
    <property type="match status" value="2"/>
</dbReference>
<keyword evidence="16 19" id="KW-0534">Nitrate assimilation</keyword>
<dbReference type="InterPro" id="IPR007419">
    <property type="entry name" value="BFD-like_2Fe2S-bd_dom"/>
</dbReference>
<evidence type="ECO:0000256" key="16">
    <source>
        <dbReference type="ARBA" id="ARBA00023063"/>
    </source>
</evidence>
<dbReference type="InterPro" id="IPR017121">
    <property type="entry name" value="Nitrite_Rdtase_lsu"/>
</dbReference>
<dbReference type="GO" id="GO:0050660">
    <property type="term" value="F:flavin adenine dinucleotide binding"/>
    <property type="evidence" value="ECO:0007669"/>
    <property type="project" value="UniProtKB-UniRule"/>
</dbReference>
<reference evidence="27" key="1">
    <citation type="journal article" date="2014" name="Int. J. Syst. Evol. Microbiol.">
        <title>Complete genome sequence of Corynebacterium casei LMG S-19264T (=DSM 44701T), isolated from a smear-ripened cheese.</title>
        <authorList>
            <consortium name="US DOE Joint Genome Institute (JGI-PGF)"/>
            <person name="Walter F."/>
            <person name="Albersmeier A."/>
            <person name="Kalinowski J."/>
            <person name="Ruckert C."/>
        </authorList>
    </citation>
    <scope>NUCLEOTIDE SEQUENCE</scope>
    <source>
        <strain evidence="27">CGMCC 1.14988</strain>
    </source>
</reference>
<dbReference type="CDD" id="cd19944">
    <property type="entry name" value="NirB_Fer2_BFD-like_2"/>
    <property type="match status" value="1"/>
</dbReference>
<evidence type="ECO:0000259" key="23">
    <source>
        <dbReference type="Pfam" id="PF03460"/>
    </source>
</evidence>
<evidence type="ECO:0000256" key="11">
    <source>
        <dbReference type="ARBA" id="ARBA00022784"/>
    </source>
</evidence>
<dbReference type="EC" id="1.8.7.1" evidence="5"/>
<dbReference type="InterPro" id="IPR006067">
    <property type="entry name" value="NO2/SO3_Rdtase_4Fe4S_dom"/>
</dbReference>
<dbReference type="SUPFAM" id="SSF55124">
    <property type="entry name" value="Nitrite/Sulfite reductase N-terminal domain-like"/>
    <property type="match status" value="1"/>
</dbReference>
<dbReference type="GO" id="GO:0051539">
    <property type="term" value="F:4 iron, 4 sulfur cluster binding"/>
    <property type="evidence" value="ECO:0007669"/>
    <property type="project" value="UniProtKB-KW"/>
</dbReference>
<keyword evidence="11" id="KW-0883">Thioether bond</keyword>
<evidence type="ECO:0000313" key="28">
    <source>
        <dbReference type="Proteomes" id="UP000650511"/>
    </source>
</evidence>
<comment type="pathway">
    <text evidence="3">Nitrogen metabolism; nitrate reduction (assimilation).</text>
</comment>
<dbReference type="GO" id="GO:0020037">
    <property type="term" value="F:heme binding"/>
    <property type="evidence" value="ECO:0007669"/>
    <property type="project" value="InterPro"/>
</dbReference>